<organism evidence="1 2">
    <name type="scientific">Siansivirga zeaxanthinifaciens CC-SAMT-1</name>
    <dbReference type="NCBI Taxonomy" id="1454006"/>
    <lineage>
        <taxon>Bacteria</taxon>
        <taxon>Pseudomonadati</taxon>
        <taxon>Bacteroidota</taxon>
        <taxon>Flavobacteriia</taxon>
        <taxon>Flavobacteriales</taxon>
        <taxon>Flavobacteriaceae</taxon>
        <taxon>Siansivirga</taxon>
    </lineage>
</organism>
<name>A0A0C5WPM6_9FLAO</name>
<proteinExistence type="predicted"/>
<dbReference type="HOGENOM" id="CLU_613785_0_0_10"/>
<dbReference type="STRING" id="1454006.AW14_08025"/>
<sequence length="446" mass="47155">MSAIGGYSSDVNLNDLNYVGDFPVENSLGGFGVTSGVTDDYVLELDPALKNAYRQGLSIQVKFNHGNSGVSTININGKGAVPIMKAMNGILVDLDTDDLGTINHYLLLFDGTCFQVVAGLKSSIETASETAEGKARIATIEEVNAGTSNSTFVTPQKLASYVADKVTGLWENKGTIDCSMNPNYPAALAGDAYTVSAGGKIGGAAGEDVQEMDVIVCLVDNAGGDQASVGTSWNVIQSNVSQATETIAGIIKVASQALVNGGTDDLSAITPLKLKTLLDSRLATETLIGLIEIATQAETDLGADNQRAITPLRLKTRLDNYLNRESLLTITAEQIGTTMYHTPGRNRYSVVNGNMILIKDIRLKRTGGAGSVSAWVMNFPKPNNSPTGALSGTLTSNGGQTFFYNIDSNGRVSISGTFIDPNDELLFNIHPYIARYPIEYDATSPA</sequence>
<accession>A0A0C5WPM6</accession>
<evidence type="ECO:0000313" key="1">
    <source>
        <dbReference type="EMBL" id="AJR04880.1"/>
    </source>
</evidence>
<dbReference type="RefSeq" id="WP_044638305.1">
    <property type="nucleotide sequence ID" value="NZ_CP007202.1"/>
</dbReference>
<protein>
    <submittedName>
        <fullName evidence="1">Uncharacterized protein</fullName>
    </submittedName>
</protein>
<reference evidence="1 2" key="1">
    <citation type="submission" date="2014-02" db="EMBL/GenBank/DDBJ databases">
        <authorList>
            <person name="Young C.-C."/>
            <person name="Hameed A."/>
            <person name="Huang H.-C."/>
            <person name="Shahina M."/>
        </authorList>
    </citation>
    <scope>NUCLEOTIDE SEQUENCE [LARGE SCALE GENOMIC DNA]</scope>
    <source>
        <strain evidence="1 2">CC-SAMT-1</strain>
    </source>
</reference>
<dbReference type="OrthoDB" id="1398135at2"/>
<evidence type="ECO:0000313" key="2">
    <source>
        <dbReference type="Proteomes" id="UP000032229"/>
    </source>
</evidence>
<dbReference type="EMBL" id="CP007202">
    <property type="protein sequence ID" value="AJR04880.1"/>
    <property type="molecule type" value="Genomic_DNA"/>
</dbReference>
<dbReference type="AlphaFoldDB" id="A0A0C5WPM6"/>
<dbReference type="Proteomes" id="UP000032229">
    <property type="component" value="Chromosome"/>
</dbReference>
<dbReference type="KEGG" id="sze:AW14_08025"/>
<keyword evidence="2" id="KW-1185">Reference proteome</keyword>
<gene>
    <name evidence="1" type="ORF">AW14_08025</name>
</gene>